<dbReference type="Proteomes" id="UP001562354">
    <property type="component" value="Unassembled WGS sequence"/>
</dbReference>
<feature type="domain" description="RRM" evidence="5">
    <location>
        <begin position="896"/>
        <end position="971"/>
    </location>
</feature>
<feature type="compositionally biased region" description="Basic and acidic residues" evidence="4">
    <location>
        <begin position="865"/>
        <end position="877"/>
    </location>
</feature>
<feature type="region of interest" description="Disordered" evidence="4">
    <location>
        <begin position="1283"/>
        <end position="1402"/>
    </location>
</feature>
<keyword evidence="2 3" id="KW-0694">RNA-binding</keyword>
<feature type="domain" description="RRM" evidence="5">
    <location>
        <begin position="972"/>
        <end position="1048"/>
    </location>
</feature>
<feature type="domain" description="RRM" evidence="5">
    <location>
        <begin position="1208"/>
        <end position="1279"/>
    </location>
</feature>
<evidence type="ECO:0000256" key="2">
    <source>
        <dbReference type="ARBA" id="ARBA00022884"/>
    </source>
</evidence>
<feature type="compositionally biased region" description="Gly residues" evidence="4">
    <location>
        <begin position="1317"/>
        <end position="1335"/>
    </location>
</feature>
<dbReference type="InterPro" id="IPR034397">
    <property type="entry name" value="Prp24_RRM1"/>
</dbReference>
<name>A0ABR3PM33_9PEZI</name>
<dbReference type="InterPro" id="IPR003107">
    <property type="entry name" value="HAT"/>
</dbReference>
<dbReference type="PANTHER" id="PTHR48025:SF1">
    <property type="entry name" value="RRM DOMAIN-CONTAINING PROTEIN"/>
    <property type="match status" value="1"/>
</dbReference>
<dbReference type="Pfam" id="PF00076">
    <property type="entry name" value="RRM_1"/>
    <property type="match status" value="3"/>
</dbReference>
<feature type="region of interest" description="Disordered" evidence="4">
    <location>
        <begin position="1"/>
        <end position="107"/>
    </location>
</feature>
<evidence type="ECO:0000256" key="1">
    <source>
        <dbReference type="ARBA" id="ARBA00022737"/>
    </source>
</evidence>
<dbReference type="GeneID" id="95974598"/>
<evidence type="ECO:0000259" key="5">
    <source>
        <dbReference type="PROSITE" id="PS50102"/>
    </source>
</evidence>
<protein>
    <recommendedName>
        <fullName evidence="5">RRM domain-containing protein</fullName>
    </recommendedName>
</protein>
<dbReference type="Gene3D" id="3.30.70.330">
    <property type="match status" value="4"/>
</dbReference>
<dbReference type="RefSeq" id="XP_069203472.1">
    <property type="nucleotide sequence ID" value="XM_069347628.1"/>
</dbReference>
<dbReference type="PANTHER" id="PTHR48025">
    <property type="entry name" value="OS02G0815200 PROTEIN"/>
    <property type="match status" value="1"/>
</dbReference>
<dbReference type="InterPro" id="IPR000504">
    <property type="entry name" value="RRM_dom"/>
</dbReference>
<feature type="compositionally biased region" description="Basic and acidic residues" evidence="4">
    <location>
        <begin position="1366"/>
        <end position="1379"/>
    </location>
</feature>
<dbReference type="Gene3D" id="1.25.40.10">
    <property type="entry name" value="Tetratricopeptide repeat domain"/>
    <property type="match status" value="2"/>
</dbReference>
<organism evidence="6 7">
    <name type="scientific">Neodothiora populina</name>
    <dbReference type="NCBI Taxonomy" id="2781224"/>
    <lineage>
        <taxon>Eukaryota</taxon>
        <taxon>Fungi</taxon>
        <taxon>Dikarya</taxon>
        <taxon>Ascomycota</taxon>
        <taxon>Pezizomycotina</taxon>
        <taxon>Dothideomycetes</taxon>
        <taxon>Dothideomycetidae</taxon>
        <taxon>Dothideales</taxon>
        <taxon>Dothioraceae</taxon>
        <taxon>Neodothiora</taxon>
    </lineage>
</organism>
<comment type="caution">
    <text evidence="6">The sequence shown here is derived from an EMBL/GenBank/DDBJ whole genome shotgun (WGS) entry which is preliminary data.</text>
</comment>
<evidence type="ECO:0000313" key="6">
    <source>
        <dbReference type="EMBL" id="KAL1310623.1"/>
    </source>
</evidence>
<evidence type="ECO:0000256" key="3">
    <source>
        <dbReference type="PROSITE-ProRule" id="PRU00176"/>
    </source>
</evidence>
<evidence type="ECO:0000313" key="7">
    <source>
        <dbReference type="Proteomes" id="UP001562354"/>
    </source>
</evidence>
<evidence type="ECO:0000256" key="4">
    <source>
        <dbReference type="SAM" id="MobiDB-lite"/>
    </source>
</evidence>
<keyword evidence="1" id="KW-0677">Repeat</keyword>
<dbReference type="CDD" id="cd00590">
    <property type="entry name" value="RRM_SF"/>
    <property type="match status" value="1"/>
</dbReference>
<dbReference type="SMART" id="SM00360">
    <property type="entry name" value="RRM"/>
    <property type="match status" value="4"/>
</dbReference>
<feature type="region of interest" description="Disordered" evidence="4">
    <location>
        <begin position="826"/>
        <end position="897"/>
    </location>
</feature>
<dbReference type="SUPFAM" id="SSF48452">
    <property type="entry name" value="TPR-like"/>
    <property type="match status" value="1"/>
</dbReference>
<feature type="domain" description="RRM" evidence="5">
    <location>
        <begin position="1063"/>
        <end position="1139"/>
    </location>
</feature>
<dbReference type="InterPro" id="IPR012677">
    <property type="entry name" value="Nucleotide-bd_a/b_plait_sf"/>
</dbReference>
<accession>A0ABR3PM33</accession>
<dbReference type="SMART" id="SM00386">
    <property type="entry name" value="HAT"/>
    <property type="match status" value="4"/>
</dbReference>
<dbReference type="Pfam" id="PF16842">
    <property type="entry name" value="RRM_occluded"/>
    <property type="match status" value="1"/>
</dbReference>
<dbReference type="EMBL" id="JBFMKM010000003">
    <property type="protein sequence ID" value="KAL1310623.1"/>
    <property type="molecule type" value="Genomic_DNA"/>
</dbReference>
<feature type="compositionally biased region" description="Polar residues" evidence="4">
    <location>
        <begin position="1166"/>
        <end position="1194"/>
    </location>
</feature>
<feature type="compositionally biased region" description="Low complexity" evidence="4">
    <location>
        <begin position="826"/>
        <end position="842"/>
    </location>
</feature>
<feature type="region of interest" description="Disordered" evidence="4">
    <location>
        <begin position="1140"/>
        <end position="1194"/>
    </location>
</feature>
<keyword evidence="7" id="KW-1185">Reference proteome</keyword>
<feature type="compositionally biased region" description="Polar residues" evidence="4">
    <location>
        <begin position="1140"/>
        <end position="1157"/>
    </location>
</feature>
<dbReference type="InterPro" id="IPR031766">
    <property type="entry name" value="RRM_occluded"/>
</dbReference>
<feature type="compositionally biased region" description="Low complexity" evidence="4">
    <location>
        <begin position="53"/>
        <end position="82"/>
    </location>
</feature>
<dbReference type="SUPFAM" id="SSF54928">
    <property type="entry name" value="RNA-binding domain, RBD"/>
    <property type="match status" value="3"/>
</dbReference>
<dbReference type="InterPro" id="IPR011990">
    <property type="entry name" value="TPR-like_helical_dom_sf"/>
</dbReference>
<feature type="compositionally biased region" description="Pro residues" evidence="4">
    <location>
        <begin position="41"/>
        <end position="52"/>
    </location>
</feature>
<dbReference type="InterPro" id="IPR035979">
    <property type="entry name" value="RBD_domain_sf"/>
</dbReference>
<feature type="compositionally biased region" description="Polar residues" evidence="4">
    <location>
        <begin position="1"/>
        <end position="30"/>
    </location>
</feature>
<feature type="compositionally biased region" description="Polar residues" evidence="4">
    <location>
        <begin position="83"/>
        <end position="92"/>
    </location>
</feature>
<dbReference type="CDD" id="cd12296">
    <property type="entry name" value="RRM1_Prp24"/>
    <property type="match status" value="1"/>
</dbReference>
<reference evidence="6 7" key="1">
    <citation type="submission" date="2024-07" db="EMBL/GenBank/DDBJ databases">
        <title>Draft sequence of the Neodothiora populina.</title>
        <authorList>
            <person name="Drown D.D."/>
            <person name="Schuette U.S."/>
            <person name="Buechlein A.B."/>
            <person name="Rusch D.R."/>
            <person name="Winton L.W."/>
            <person name="Adams G.A."/>
        </authorList>
    </citation>
    <scope>NUCLEOTIDE SEQUENCE [LARGE SCALE GENOMIC DNA]</scope>
    <source>
        <strain evidence="6 7">CPC 39397</strain>
    </source>
</reference>
<sequence length="1402" mass="154676">MDINSLLSPQESPTRPTSQPAHTNQNRNQTPHPHHHHPSAAPAPAPVQPPPSAAAAAAATAHQSSNAPLSPLRRPRPGSGKRTSSTLSNEITLHSPPHDAPRSAPSLGYDSIAKAQQVVWNPAYGSHEVRTPQGFVATPGSEVRSPFGTPQLHRPSLQYAGGRAASSPQMETLAEVATLQHPSVSRHSSYVADAHRSPSMSSPSVRMSVHRTLSNVSSSDLVMAEAPSQTPPPRVVAVPSMSDADQRLVHELENYLAKNSYAYDSHVQLINLLHQGLVAHIYDAAGEQVNDPRTYGLLSDLRQAREAMDSRFAVGEDIWKDWINDESLLARTGEERMSVMELCQKAVSEEPSSVTLWLLYGEYVMQTFSVANGQAEGDPNLWTEEDKVICAEVFTREIVLDVWERAVHATEWRIDESNRIWDRYIDWILAEFPEQPTSAQVDQVNAMFMARLQVPHATWSETSQKFWPIVSRYNANTWEEIMATTNEMAGHAKQQFALREEHEFHVRRATESGDKTALYAAFNEYLNWEIKNERKGRVASFNFEVRSSLFERALLRFPTVIDWWLDYADFLVTAQTASPLILPALERATRHCPWSGDLWARRILRSEVERRPYEEVGNVKHKATNSGLLNIGGMEEVLKVYSAWCSYLRRRAFDPENTDDEVDMADMGITGTLEDAGVAGKNIYGDDYKGDPLFRLERIHIKFLTEARRASDARAVWERLTKTQSQNAQFWLAYYYWELLIWSHERMNDGVRLETPENAPRLSTSVLRRALAQRNMDWPEKIIELYTNHFQQHETAEAAQVAEIEARTARYYTQIRRAKEAEAAAEAAATTSAQATSATLESIPEDAPISSKRKRDDEADTNGDDAIKRNKTDDAKPQFEASSSASAQIKRDREHNTITVKDLPEDVEEKRIRQFFGDCGEILSINITTFDNMTGAFAAVEFSDHEAVLAAKTRDGKDFHGSTIRIQAGSMSTIYVTNYPADFDEVKLREMFQDFGTIISVRLPSLKYNQRRRFCYIQFLTSEEARAATSMNGKAIDGQHQLVALISDPDAKKGRIGATSEGREVHVGNVDWNASEQDIKEAFSSHGNVESVRRIMKNGRFLGSCFVIFSKAAEANAAAEALNNKPFMSRLLRVTVATDRSSAANQNTSKIVRNASASVEPEDASQHTQNTNNPRRASIASNSSNTGAATTITSTELNADTARTKYERTIALVNLPDTVNDARIQSHLSQYGPLHKIVMRRERNGALVEFVNLQDAGKVGMGIDCSPLGPDVRVGDASELTTAKKGKSVGGGSSKPVTAMRPAQASVARPGRKSGVMRGGRGGLGFRRGGGGVGLGSRPLAAASAGEEGDKAMTDAAEAAPAVKKGNSDFRALFEKSRESASSTTGVDTKTENGGAGAGTDA</sequence>
<dbReference type="PROSITE" id="PS50102">
    <property type="entry name" value="RRM"/>
    <property type="match status" value="4"/>
</dbReference>
<proteinExistence type="predicted"/>
<dbReference type="InterPro" id="IPR050502">
    <property type="entry name" value="Euk_RNA-bind_prot"/>
</dbReference>
<gene>
    <name evidence="6" type="ORF">AAFC00_000895</name>
</gene>